<feature type="compositionally biased region" description="Acidic residues" evidence="11">
    <location>
        <begin position="693"/>
        <end position="703"/>
    </location>
</feature>
<evidence type="ECO:0000256" key="8">
    <source>
        <dbReference type="ARBA" id="ARBA00023175"/>
    </source>
</evidence>
<keyword evidence="7 10" id="KW-0243">Dynein</keyword>
<feature type="compositionally biased region" description="Polar residues" evidence="11">
    <location>
        <begin position="569"/>
        <end position="582"/>
    </location>
</feature>
<comment type="caution">
    <text evidence="12">The sequence shown here is derived from an EMBL/GenBank/DDBJ whole genome shotgun (WGS) entry which is preliminary data.</text>
</comment>
<accession>A0A9D5HUY2</accession>
<evidence type="ECO:0000256" key="7">
    <source>
        <dbReference type="ARBA" id="ARBA00023017"/>
    </source>
</evidence>
<comment type="subunit">
    <text evidence="10">Homodimer. The cytoplasmic dynein 1 complex consists of two catalytic heavy chains (HCs) and a number of non-catalytic subunits presented by intermediate chains (ICs).</text>
</comment>
<gene>
    <name evidence="12" type="ORF">OJ253_2720</name>
</gene>
<dbReference type="GO" id="GO:0005813">
    <property type="term" value="C:centrosome"/>
    <property type="evidence" value="ECO:0007669"/>
    <property type="project" value="TreeGrafter"/>
</dbReference>
<keyword evidence="5 10" id="KW-0547">Nucleotide-binding</keyword>
<dbReference type="GO" id="GO:0005874">
    <property type="term" value="C:microtubule"/>
    <property type="evidence" value="ECO:0007669"/>
    <property type="project" value="UniProtKB-KW"/>
</dbReference>
<dbReference type="Proteomes" id="UP001067231">
    <property type="component" value="Unassembled WGS sequence"/>
</dbReference>
<comment type="function">
    <text evidence="10">Acts as one of several non-catalytic accessory components of the cytoplasmic dynein 1 complex that are thought to be involved in linking dynein to cargos and to adapter proteins that regulate dynein function. Cytoplasmic dynein 1 acts as a motor for the intracellular retrograde motility of vesicles and organelles along microtubules. May play a role in binding dynein to membranous organelles or chromosomes.</text>
</comment>
<reference evidence="12" key="1">
    <citation type="submission" date="2022-10" db="EMBL/GenBank/DDBJ databases">
        <title>Adaptive evolution leads to modifications in subtelomeric GC content in a zoonotic Cryptosporidium species.</title>
        <authorList>
            <person name="Li J."/>
            <person name="Feng Y."/>
            <person name="Xiao L."/>
        </authorList>
    </citation>
    <scope>NUCLEOTIDE SEQUENCE</scope>
    <source>
        <strain evidence="12">33844</strain>
    </source>
</reference>
<feature type="region of interest" description="Disordered" evidence="11">
    <location>
        <begin position="1"/>
        <end position="24"/>
    </location>
</feature>
<dbReference type="InterPro" id="IPR008467">
    <property type="entry name" value="Dynein1_light_intermed_chain"/>
</dbReference>
<feature type="compositionally biased region" description="Basic and acidic residues" evidence="11">
    <location>
        <begin position="617"/>
        <end position="635"/>
    </location>
</feature>
<protein>
    <recommendedName>
        <fullName evidence="10">Dynein light intermediate chain</fullName>
    </recommendedName>
</protein>
<evidence type="ECO:0000256" key="1">
    <source>
        <dbReference type="ARBA" id="ARBA00004245"/>
    </source>
</evidence>
<keyword evidence="3 10" id="KW-0963">Cytoplasm</keyword>
<comment type="similarity">
    <text evidence="10">Belongs to the dynein light intermediate chain family.</text>
</comment>
<dbReference type="InterPro" id="IPR022780">
    <property type="entry name" value="Dynein_light_int_chain"/>
</dbReference>
<feature type="region of interest" description="Disordered" evidence="11">
    <location>
        <begin position="282"/>
        <end position="329"/>
    </location>
</feature>
<evidence type="ECO:0000256" key="9">
    <source>
        <dbReference type="ARBA" id="ARBA00023212"/>
    </source>
</evidence>
<sequence length="703" mass="74648">MRKQSSMLPMPRGSRGDSFSMPNSASSAFSKFGSKYIGGGVGKQDGQGLWQDILRSFMNGLEDRSSENLQGTLFVLGRAGGGKSELIAELKKIAEKSKDRDVGTELDASSLPRNPYIGLDFCSIKIGQALLRPELDDSIDDSNQTELDKETETAPKRMTLDVWSVDHCGMSDELVRRLVEVFNSQSGVGASENFSPNASPAEVGSTVSGGGLLEEESVSSVQSPSVMFLIVLDSSLPWTLNDDLATWVQQIQECWSRALEASSSSPDIQRVMIQDLSHYFESRADGAGPGPSAGGKNASDAPEANDEELTPEMDDSGDSEPGSAPAQYPKVNLGIPIGVVLAKSDIGQRFSIPTDGATGQPLIPFALSFLMSFGEPYGMSYFVTSILTSGDIHQSSGVDLLLRYILHRLFDTPLADEDGNVIQATNNVIYRNNSICSVFPRTPIGRLGLTPPPDVKSGIYEELVPKSKFSSGAADSNDASELVHGLSTAFDKKIPSLNDFLEQIRPQIPLIEPASPGAAPVLSQPPGLTASASYEEAKSTGDSAPTKGAAPSTSGSTSGAGASQRLKPSKSSLNPNNPTASGDPSLKGFFQSLIQRGEKKGSISHRSNLKPAPSMNLRKEFGSRADSKIEEKTPDPEANTTPPADADTPASLQETTENPPPEATTEATLENASTEPHQEDSDKKAETAAISEAEAEAETEPKE</sequence>
<feature type="compositionally biased region" description="Low complexity" evidence="11">
    <location>
        <begin position="548"/>
        <end position="563"/>
    </location>
</feature>
<dbReference type="GO" id="GO:0005868">
    <property type="term" value="C:cytoplasmic dynein complex"/>
    <property type="evidence" value="ECO:0007669"/>
    <property type="project" value="UniProtKB-UniRule"/>
</dbReference>
<evidence type="ECO:0000256" key="11">
    <source>
        <dbReference type="SAM" id="MobiDB-lite"/>
    </source>
</evidence>
<feature type="compositionally biased region" description="Basic and acidic residues" evidence="11">
    <location>
        <begin position="676"/>
        <end position="686"/>
    </location>
</feature>
<name>A0A9D5HUY2_9CRYT</name>
<feature type="compositionally biased region" description="Acidic residues" evidence="11">
    <location>
        <begin position="303"/>
        <end position="318"/>
    </location>
</feature>
<dbReference type="OrthoDB" id="27603at2759"/>
<evidence type="ECO:0000256" key="5">
    <source>
        <dbReference type="ARBA" id="ARBA00022741"/>
    </source>
</evidence>
<evidence type="ECO:0000313" key="12">
    <source>
        <dbReference type="EMBL" id="KAJ1606500.1"/>
    </source>
</evidence>
<proteinExistence type="inferred from homology"/>
<dbReference type="AlphaFoldDB" id="A0A9D5HUY2"/>
<keyword evidence="2 10" id="KW-0813">Transport</keyword>
<feature type="compositionally biased region" description="Polar residues" evidence="11">
    <location>
        <begin position="189"/>
        <end position="198"/>
    </location>
</feature>
<dbReference type="PANTHER" id="PTHR12688:SF0">
    <property type="entry name" value="DYNEIN LIGHT INTERMEDIATE CHAIN"/>
    <property type="match status" value="1"/>
</dbReference>
<evidence type="ECO:0000256" key="2">
    <source>
        <dbReference type="ARBA" id="ARBA00022448"/>
    </source>
</evidence>
<dbReference type="GO" id="GO:0005524">
    <property type="term" value="F:ATP binding"/>
    <property type="evidence" value="ECO:0007669"/>
    <property type="project" value="UniProtKB-KW"/>
</dbReference>
<evidence type="ECO:0000256" key="6">
    <source>
        <dbReference type="ARBA" id="ARBA00022840"/>
    </source>
</evidence>
<keyword evidence="4 10" id="KW-0493">Microtubule</keyword>
<dbReference type="GO" id="GO:0007018">
    <property type="term" value="P:microtubule-based movement"/>
    <property type="evidence" value="ECO:0007669"/>
    <property type="project" value="InterPro"/>
</dbReference>
<evidence type="ECO:0000256" key="10">
    <source>
        <dbReference type="RuleBase" id="RU366047"/>
    </source>
</evidence>
<organism evidence="12">
    <name type="scientific">Cryptosporidium canis</name>
    <dbReference type="NCBI Taxonomy" id="195482"/>
    <lineage>
        <taxon>Eukaryota</taxon>
        <taxon>Sar</taxon>
        <taxon>Alveolata</taxon>
        <taxon>Apicomplexa</taxon>
        <taxon>Conoidasida</taxon>
        <taxon>Coccidia</taxon>
        <taxon>Eucoccidiorida</taxon>
        <taxon>Eimeriorina</taxon>
        <taxon>Cryptosporidiidae</taxon>
        <taxon>Cryptosporidium</taxon>
    </lineage>
</organism>
<feature type="region of interest" description="Disordered" evidence="11">
    <location>
        <begin position="511"/>
        <end position="703"/>
    </location>
</feature>
<dbReference type="GO" id="GO:0045504">
    <property type="term" value="F:dynein heavy chain binding"/>
    <property type="evidence" value="ECO:0007669"/>
    <property type="project" value="TreeGrafter"/>
</dbReference>
<dbReference type="PANTHER" id="PTHR12688">
    <property type="entry name" value="DYNEIN LIGHT INTERMEDIATE CHAIN"/>
    <property type="match status" value="1"/>
</dbReference>
<feature type="compositionally biased region" description="Low complexity" evidence="11">
    <location>
        <begin position="663"/>
        <end position="675"/>
    </location>
</feature>
<keyword evidence="8 10" id="KW-0505">Motor protein</keyword>
<evidence type="ECO:0000256" key="3">
    <source>
        <dbReference type="ARBA" id="ARBA00022490"/>
    </source>
</evidence>
<feature type="region of interest" description="Disordered" evidence="11">
    <location>
        <begin position="189"/>
        <end position="208"/>
    </location>
</feature>
<keyword evidence="6 10" id="KW-0067">ATP-binding</keyword>
<dbReference type="EMBL" id="JAPCXC010000076">
    <property type="protein sequence ID" value="KAJ1606500.1"/>
    <property type="molecule type" value="Genomic_DNA"/>
</dbReference>
<keyword evidence="9 10" id="KW-0206">Cytoskeleton</keyword>
<dbReference type="Pfam" id="PF05783">
    <property type="entry name" value="DLIC"/>
    <property type="match status" value="1"/>
</dbReference>
<evidence type="ECO:0000256" key="4">
    <source>
        <dbReference type="ARBA" id="ARBA00022701"/>
    </source>
</evidence>
<dbReference type="GO" id="GO:0000226">
    <property type="term" value="P:microtubule cytoskeleton organization"/>
    <property type="evidence" value="ECO:0007669"/>
    <property type="project" value="TreeGrafter"/>
</dbReference>
<comment type="subcellular location">
    <subcellularLocation>
        <location evidence="1 10">Cytoplasm</location>
        <location evidence="1 10">Cytoskeleton</location>
    </subcellularLocation>
</comment>